<evidence type="ECO:0000256" key="1">
    <source>
        <dbReference type="SAM" id="MobiDB-lite"/>
    </source>
</evidence>
<name>A0A8J2IGG2_9PLEO</name>
<feature type="compositionally biased region" description="Low complexity" evidence="1">
    <location>
        <begin position="139"/>
        <end position="149"/>
    </location>
</feature>
<dbReference type="EMBL" id="CAJRGZ010000023">
    <property type="protein sequence ID" value="CAG5178275.1"/>
    <property type="molecule type" value="Genomic_DNA"/>
</dbReference>
<feature type="compositionally biased region" description="Basic and acidic residues" evidence="1">
    <location>
        <begin position="81"/>
        <end position="102"/>
    </location>
</feature>
<gene>
    <name evidence="2" type="ORF">ALTATR162_LOCUS8619</name>
</gene>
<comment type="caution">
    <text evidence="2">The sequence shown here is derived from an EMBL/GenBank/DDBJ whole genome shotgun (WGS) entry which is preliminary data.</text>
</comment>
<organism evidence="2 3">
    <name type="scientific">Alternaria atra</name>
    <dbReference type="NCBI Taxonomy" id="119953"/>
    <lineage>
        <taxon>Eukaryota</taxon>
        <taxon>Fungi</taxon>
        <taxon>Dikarya</taxon>
        <taxon>Ascomycota</taxon>
        <taxon>Pezizomycotina</taxon>
        <taxon>Dothideomycetes</taxon>
        <taxon>Pleosporomycetidae</taxon>
        <taxon>Pleosporales</taxon>
        <taxon>Pleosporineae</taxon>
        <taxon>Pleosporaceae</taxon>
        <taxon>Alternaria</taxon>
        <taxon>Alternaria sect. Ulocladioides</taxon>
    </lineage>
</organism>
<dbReference type="OrthoDB" id="3796623at2759"/>
<feature type="region of interest" description="Disordered" evidence="1">
    <location>
        <begin position="76"/>
        <end position="157"/>
    </location>
</feature>
<accession>A0A8J2IGG2</accession>
<reference evidence="2" key="1">
    <citation type="submission" date="2021-05" db="EMBL/GenBank/DDBJ databases">
        <authorList>
            <person name="Stam R."/>
        </authorList>
    </citation>
    <scope>NUCLEOTIDE SEQUENCE</scope>
    <source>
        <strain evidence="2">CS162</strain>
    </source>
</reference>
<dbReference type="AlphaFoldDB" id="A0A8J2IGG2"/>
<keyword evidence="3" id="KW-1185">Reference proteome</keyword>
<protein>
    <submittedName>
        <fullName evidence="2">Uncharacterized protein</fullName>
    </submittedName>
</protein>
<sequence>MSYLHLTRTRTRERTPDHDTYYTRPLVRRDSNKHRHSITLSDLDDADDYPYSTNQKPAKLSRALTVRDQPSQLERYNIITDNRHNHNDAGDKNRRRSYETRRTYRYSSDRPASSEPEERDLHLSVNARFGRPHHHHHSSSSSSSSSLLSPTYNPSHRSDKWWVDERWESRERSTSRERSRTRRDSFWGEAYEEKERQTEKERWRSYSRVGGREVERESIRPLSGWRRKRIVMGDD</sequence>
<feature type="compositionally biased region" description="Basic and acidic residues" evidence="1">
    <location>
        <begin position="10"/>
        <end position="21"/>
    </location>
</feature>
<dbReference type="Proteomes" id="UP000676310">
    <property type="component" value="Unassembled WGS sequence"/>
</dbReference>
<feature type="region of interest" description="Disordered" evidence="1">
    <location>
        <begin position="173"/>
        <end position="207"/>
    </location>
</feature>
<evidence type="ECO:0000313" key="2">
    <source>
        <dbReference type="EMBL" id="CAG5178275.1"/>
    </source>
</evidence>
<dbReference type="RefSeq" id="XP_043172187.1">
    <property type="nucleotide sequence ID" value="XM_043316252.1"/>
</dbReference>
<dbReference type="GeneID" id="67020749"/>
<evidence type="ECO:0000313" key="3">
    <source>
        <dbReference type="Proteomes" id="UP000676310"/>
    </source>
</evidence>
<proteinExistence type="predicted"/>
<feature type="region of interest" description="Disordered" evidence="1">
    <location>
        <begin position="1"/>
        <end position="60"/>
    </location>
</feature>